<dbReference type="Gene3D" id="1.10.760.10">
    <property type="entry name" value="Cytochrome c-like domain"/>
    <property type="match status" value="2"/>
</dbReference>
<dbReference type="GO" id="GO:0005886">
    <property type="term" value="C:plasma membrane"/>
    <property type="evidence" value="ECO:0007669"/>
    <property type="project" value="UniProtKB-SubCell"/>
</dbReference>
<evidence type="ECO:0000256" key="22">
    <source>
        <dbReference type="SAM" id="Phobius"/>
    </source>
</evidence>
<keyword evidence="8 19" id="KW-0679">Respiratory chain</keyword>
<keyword evidence="18 19" id="KW-0472">Membrane</keyword>
<dbReference type="PANTHER" id="PTHR33751:SF1">
    <property type="entry name" value="CBB3-TYPE CYTOCHROME C OXIDASE SUBUNIT FIXP"/>
    <property type="match status" value="1"/>
</dbReference>
<gene>
    <name evidence="24" type="primary">fixP</name>
    <name evidence="24" type="ORF">MTBPR1_20311</name>
</gene>
<accession>A0A1C3RGP2</accession>
<evidence type="ECO:0000256" key="4">
    <source>
        <dbReference type="ARBA" id="ARBA00022448"/>
    </source>
</evidence>
<keyword evidence="13 19" id="KW-0249">Electron transport</keyword>
<feature type="binding site" description="covalent" evidence="21">
    <location>
        <position position="216"/>
    </location>
    <ligand>
        <name>heme c</name>
        <dbReference type="ChEBI" id="CHEBI:61717"/>
        <label>2</label>
    </ligand>
</feature>
<dbReference type="AlphaFoldDB" id="A0A1C3RGP2"/>
<feature type="transmembrane region" description="Helical" evidence="22">
    <location>
        <begin position="32"/>
        <end position="50"/>
    </location>
</feature>
<keyword evidence="12 19" id="KW-0375">Hydrogen ion transport</keyword>
<comment type="pathway">
    <text evidence="2 19">Energy metabolism; oxidative phosphorylation.</text>
</comment>
<keyword evidence="14 22" id="KW-1133">Transmembrane helix</keyword>
<dbReference type="InterPro" id="IPR008168">
    <property type="entry name" value="Cyt_C_IC"/>
</dbReference>
<dbReference type="GO" id="GO:0016491">
    <property type="term" value="F:oxidoreductase activity"/>
    <property type="evidence" value="ECO:0007669"/>
    <property type="project" value="UniProtKB-KW"/>
</dbReference>
<evidence type="ECO:0000256" key="7">
    <source>
        <dbReference type="ARBA" id="ARBA00022617"/>
    </source>
</evidence>
<evidence type="ECO:0000256" key="15">
    <source>
        <dbReference type="ARBA" id="ARBA00023002"/>
    </source>
</evidence>
<feature type="binding site" description="axial binding residue" evidence="20">
    <location>
        <position position="125"/>
    </location>
    <ligand>
        <name>heme c</name>
        <dbReference type="ChEBI" id="CHEBI:61717"/>
        <label>1</label>
    </ligand>
    <ligandPart>
        <name>Fe</name>
        <dbReference type="ChEBI" id="CHEBI:18248"/>
    </ligandPart>
</feature>
<dbReference type="GO" id="GO:0006119">
    <property type="term" value="P:oxidative phosphorylation"/>
    <property type="evidence" value="ECO:0007669"/>
    <property type="project" value="UniProtKB-UniPathway"/>
</dbReference>
<name>A0A1C3RGP2_9PROT</name>
<feature type="binding site" description="covalent" evidence="21">
    <location>
        <position position="213"/>
    </location>
    <ligand>
        <name>heme c</name>
        <dbReference type="ChEBI" id="CHEBI:61717"/>
        <label>2</label>
    </ligand>
</feature>
<evidence type="ECO:0000256" key="14">
    <source>
        <dbReference type="ARBA" id="ARBA00022989"/>
    </source>
</evidence>
<keyword evidence="9 22" id="KW-0812">Transmembrane</keyword>
<keyword evidence="11" id="KW-0677">Repeat</keyword>
<organism evidence="24 25">
    <name type="scientific">Candidatus Terasakiella magnetica</name>
    <dbReference type="NCBI Taxonomy" id="1867952"/>
    <lineage>
        <taxon>Bacteria</taxon>
        <taxon>Pseudomonadati</taxon>
        <taxon>Pseudomonadota</taxon>
        <taxon>Alphaproteobacteria</taxon>
        <taxon>Rhodospirillales</taxon>
        <taxon>Terasakiellaceae</taxon>
        <taxon>Terasakiella</taxon>
    </lineage>
</organism>
<feature type="binding site" description="axial binding residue" evidence="20">
    <location>
        <position position="258"/>
    </location>
    <ligand>
        <name>heme c</name>
        <dbReference type="ChEBI" id="CHEBI:61717"/>
        <label>1</label>
    </ligand>
    <ligandPart>
        <name>Fe</name>
        <dbReference type="ChEBI" id="CHEBI:18248"/>
    </ligandPart>
</feature>
<evidence type="ECO:0000256" key="17">
    <source>
        <dbReference type="ARBA" id="ARBA00023065"/>
    </source>
</evidence>
<dbReference type="PANTHER" id="PTHR33751">
    <property type="entry name" value="CBB3-TYPE CYTOCHROME C OXIDASE SUBUNIT FIXP"/>
    <property type="match status" value="1"/>
</dbReference>
<comment type="subcellular location">
    <subcellularLocation>
        <location evidence="1 19">Cell inner membrane</location>
    </subcellularLocation>
</comment>
<dbReference type="InterPro" id="IPR036909">
    <property type="entry name" value="Cyt_c-like_dom_sf"/>
</dbReference>
<comment type="subunit">
    <text evidence="19">Component of the cbb3-type cytochrome c oxidase.</text>
</comment>
<keyword evidence="7 19" id="KW-0349">Heme</keyword>
<evidence type="ECO:0000256" key="12">
    <source>
        <dbReference type="ARBA" id="ARBA00022781"/>
    </source>
</evidence>
<comment type="similarity">
    <text evidence="3 19">Belongs to the CcoP / FixP family.</text>
</comment>
<dbReference type="STRING" id="1867952.MTBPR1_20311"/>
<evidence type="ECO:0000256" key="9">
    <source>
        <dbReference type="ARBA" id="ARBA00022692"/>
    </source>
</evidence>
<evidence type="ECO:0000256" key="1">
    <source>
        <dbReference type="ARBA" id="ARBA00004533"/>
    </source>
</evidence>
<evidence type="ECO:0000256" key="18">
    <source>
        <dbReference type="ARBA" id="ARBA00023136"/>
    </source>
</evidence>
<evidence type="ECO:0000256" key="3">
    <source>
        <dbReference type="ARBA" id="ARBA00006113"/>
    </source>
</evidence>
<evidence type="ECO:0000256" key="2">
    <source>
        <dbReference type="ARBA" id="ARBA00004673"/>
    </source>
</evidence>
<dbReference type="Proteomes" id="UP000231658">
    <property type="component" value="Unassembled WGS sequence"/>
</dbReference>
<sequence length="284" mass="30792">MANVEKDPVTGTNTTGHEWDGIKELDTPLPKWWLTTFYACIIWAIGYWVVYPSWPSLNGYAKGVFETTNRLEHAAEMKAVAKAREAWTSKFDGKEIGEVAKDSELLNYAMAGGRVIFADNCQPCHGASGSGAKNFPVLADDDWLWGGTLEEIQTTVQYGIRSGHDEERLSDMPALVSDETITAAEADQIADYVMKLSGQGGSDAGQMLYNDNCASCHAEDGAGMADLGAPRLNDGIWLYKAGKDGVVAQINKPQHGVMPAWVGRLSDTEIKQVSIYVHSLGGGQ</sequence>
<feature type="domain" description="Cytochrome c" evidence="23">
    <location>
        <begin position="108"/>
        <end position="197"/>
    </location>
</feature>
<dbReference type="NCBIfam" id="TIGR00782">
    <property type="entry name" value="ccoP"/>
    <property type="match status" value="1"/>
</dbReference>
<keyword evidence="4 19" id="KW-0813">Transport</keyword>
<dbReference type="EMBL" id="FLYE01000012">
    <property type="protein sequence ID" value="SCA56463.1"/>
    <property type="molecule type" value="Genomic_DNA"/>
</dbReference>
<reference evidence="24 25" key="1">
    <citation type="submission" date="2016-07" db="EMBL/GenBank/DDBJ databases">
        <authorList>
            <person name="Lefevre C.T."/>
        </authorList>
    </citation>
    <scope>NUCLEOTIDE SEQUENCE [LARGE SCALE GENOMIC DNA]</scope>
    <source>
        <strain evidence="24">PR1</strain>
    </source>
</reference>
<evidence type="ECO:0000256" key="21">
    <source>
        <dbReference type="PIRSR" id="PIRSR000006-2"/>
    </source>
</evidence>
<feature type="binding site" description="covalent" evidence="21">
    <location>
        <position position="124"/>
    </location>
    <ligand>
        <name>heme c</name>
        <dbReference type="ChEBI" id="CHEBI:61717"/>
        <label>1</label>
    </ligand>
</feature>
<dbReference type="InterPro" id="IPR050597">
    <property type="entry name" value="Cytochrome_c_Oxidase_Subunit"/>
</dbReference>
<feature type="binding site" description="axial binding residue" evidence="20">
    <location>
        <position position="172"/>
    </location>
    <ligand>
        <name>heme c</name>
        <dbReference type="ChEBI" id="CHEBI:61717"/>
        <label>2</label>
    </ligand>
    <ligandPart>
        <name>Fe</name>
        <dbReference type="ChEBI" id="CHEBI:18248"/>
    </ligandPart>
</feature>
<dbReference type="Pfam" id="PF14715">
    <property type="entry name" value="FixP_N"/>
    <property type="match status" value="1"/>
</dbReference>
<keyword evidence="16 19" id="KW-0408">Iron</keyword>
<dbReference type="Gene3D" id="6.10.280.130">
    <property type="match status" value="1"/>
</dbReference>
<evidence type="ECO:0000256" key="10">
    <source>
        <dbReference type="ARBA" id="ARBA00022723"/>
    </source>
</evidence>
<keyword evidence="17 19" id="KW-0406">Ion transport</keyword>
<dbReference type="GO" id="GO:0009055">
    <property type="term" value="F:electron transfer activity"/>
    <property type="evidence" value="ECO:0007669"/>
    <property type="project" value="InterPro"/>
</dbReference>
<comment type="function">
    <text evidence="19">C-type cytochrome. Part of the cbb3-type cytochrome c oxidase complex.</text>
</comment>
<evidence type="ECO:0000259" key="23">
    <source>
        <dbReference type="PROSITE" id="PS51007"/>
    </source>
</evidence>
<evidence type="ECO:0000256" key="19">
    <source>
        <dbReference type="PIRNR" id="PIRNR000006"/>
    </source>
</evidence>
<dbReference type="PROSITE" id="PS51007">
    <property type="entry name" value="CYTC"/>
    <property type="match status" value="2"/>
</dbReference>
<dbReference type="PIRSF" id="PIRSF000006">
    <property type="entry name" value="Cbb3-Cox_fixP"/>
    <property type="match status" value="1"/>
</dbReference>
<evidence type="ECO:0000256" key="20">
    <source>
        <dbReference type="PIRSR" id="PIRSR000006-1"/>
    </source>
</evidence>
<keyword evidence="10 19" id="KW-0479">Metal-binding</keyword>
<feature type="binding site" description="axial binding residue" evidence="20">
    <location>
        <position position="217"/>
    </location>
    <ligand>
        <name>heme c</name>
        <dbReference type="ChEBI" id="CHEBI:61717"/>
        <label>2</label>
    </ligand>
    <ligandPart>
        <name>Fe</name>
        <dbReference type="ChEBI" id="CHEBI:18248"/>
    </ligandPart>
</feature>
<comment type="cofactor">
    <cofactor evidence="19 21">
        <name>heme c</name>
        <dbReference type="ChEBI" id="CHEBI:61717"/>
    </cofactor>
    <text evidence="19 21">Binds 2 heme C groups per subunit.</text>
</comment>
<dbReference type="GO" id="GO:0020037">
    <property type="term" value="F:heme binding"/>
    <property type="evidence" value="ECO:0007669"/>
    <property type="project" value="InterPro"/>
</dbReference>
<dbReference type="RefSeq" id="WP_069188548.1">
    <property type="nucleotide sequence ID" value="NZ_FLYE01000012.1"/>
</dbReference>
<dbReference type="InterPro" id="IPR004678">
    <property type="entry name" value="Cyt_c_oxidase_cbb3_su3"/>
</dbReference>
<evidence type="ECO:0000256" key="16">
    <source>
        <dbReference type="ARBA" id="ARBA00023004"/>
    </source>
</evidence>
<dbReference type="PRINTS" id="PR00605">
    <property type="entry name" value="CYTCHROMECIC"/>
</dbReference>
<dbReference type="InterPro" id="IPR038414">
    <property type="entry name" value="CcoP_N_sf"/>
</dbReference>
<keyword evidence="15 19" id="KW-0560">Oxidoreductase</keyword>
<dbReference type="InterPro" id="IPR032858">
    <property type="entry name" value="CcoP_N"/>
</dbReference>
<evidence type="ECO:0000256" key="13">
    <source>
        <dbReference type="ARBA" id="ARBA00022982"/>
    </source>
</evidence>
<evidence type="ECO:0000256" key="11">
    <source>
        <dbReference type="ARBA" id="ARBA00022737"/>
    </source>
</evidence>
<dbReference type="InterPro" id="IPR009056">
    <property type="entry name" value="Cyt_c-like_dom"/>
</dbReference>
<protein>
    <recommendedName>
        <fullName evidence="19">Cbb3-type cytochrome c oxidase subunit</fullName>
    </recommendedName>
</protein>
<evidence type="ECO:0000256" key="8">
    <source>
        <dbReference type="ARBA" id="ARBA00022660"/>
    </source>
</evidence>
<evidence type="ECO:0000313" key="24">
    <source>
        <dbReference type="EMBL" id="SCA56463.1"/>
    </source>
</evidence>
<dbReference type="OrthoDB" id="9811281at2"/>
<feature type="domain" description="Cytochrome c" evidence="23">
    <location>
        <begin position="200"/>
        <end position="281"/>
    </location>
</feature>
<keyword evidence="5 19" id="KW-1003">Cell membrane</keyword>
<dbReference type="SUPFAM" id="SSF46626">
    <property type="entry name" value="Cytochrome c"/>
    <property type="match status" value="2"/>
</dbReference>
<proteinExistence type="inferred from homology"/>
<keyword evidence="6 19" id="KW-0997">Cell inner membrane</keyword>
<evidence type="ECO:0000256" key="6">
    <source>
        <dbReference type="ARBA" id="ARBA00022519"/>
    </source>
</evidence>
<evidence type="ECO:0000256" key="5">
    <source>
        <dbReference type="ARBA" id="ARBA00022475"/>
    </source>
</evidence>
<evidence type="ECO:0000313" key="25">
    <source>
        <dbReference type="Proteomes" id="UP000231658"/>
    </source>
</evidence>
<dbReference type="UniPathway" id="UPA00705"/>
<dbReference type="Pfam" id="PF13442">
    <property type="entry name" value="Cytochrome_CBB3"/>
    <property type="match status" value="2"/>
</dbReference>
<dbReference type="GO" id="GO:1902600">
    <property type="term" value="P:proton transmembrane transport"/>
    <property type="evidence" value="ECO:0007669"/>
    <property type="project" value="UniProtKB-KW"/>
</dbReference>
<keyword evidence="25" id="KW-1185">Reference proteome</keyword>
<dbReference type="GO" id="GO:0005506">
    <property type="term" value="F:iron ion binding"/>
    <property type="evidence" value="ECO:0007669"/>
    <property type="project" value="InterPro"/>
</dbReference>
<feature type="binding site" description="covalent" evidence="21">
    <location>
        <position position="121"/>
    </location>
    <ligand>
        <name>heme c</name>
        <dbReference type="ChEBI" id="CHEBI:61717"/>
        <label>1</label>
    </ligand>
</feature>